<dbReference type="Pfam" id="PF02163">
    <property type="entry name" value="Peptidase_M50"/>
    <property type="match status" value="1"/>
</dbReference>
<keyword evidence="10" id="KW-1185">Reference proteome</keyword>
<feature type="domain" description="Peptidase M50" evidence="8">
    <location>
        <begin position="15"/>
        <end position="102"/>
    </location>
</feature>
<evidence type="ECO:0000256" key="6">
    <source>
        <dbReference type="ARBA" id="ARBA00023136"/>
    </source>
</evidence>
<keyword evidence="6 7" id="KW-0472">Membrane</keyword>
<organism evidence="9 10">
    <name type="scientific">Thalassobacillus cyri</name>
    <dbReference type="NCBI Taxonomy" id="571932"/>
    <lineage>
        <taxon>Bacteria</taxon>
        <taxon>Bacillati</taxon>
        <taxon>Bacillota</taxon>
        <taxon>Bacilli</taxon>
        <taxon>Bacillales</taxon>
        <taxon>Bacillaceae</taxon>
        <taxon>Thalassobacillus</taxon>
    </lineage>
</organism>
<dbReference type="CDD" id="cd05709">
    <property type="entry name" value="S2P-M50"/>
    <property type="match status" value="1"/>
</dbReference>
<evidence type="ECO:0000256" key="1">
    <source>
        <dbReference type="ARBA" id="ARBA00001947"/>
    </source>
</evidence>
<name>A0A1H4CH28_9BACI</name>
<comment type="subcellular location">
    <subcellularLocation>
        <location evidence="2">Membrane</location>
        <topology evidence="2">Multi-pass membrane protein</topology>
    </subcellularLocation>
</comment>
<dbReference type="EMBL" id="FNQR01000006">
    <property type="protein sequence ID" value="SEA59613.1"/>
    <property type="molecule type" value="Genomic_DNA"/>
</dbReference>
<comment type="similarity">
    <text evidence="3">Belongs to the peptidase M50B family.</text>
</comment>
<evidence type="ECO:0000313" key="10">
    <source>
        <dbReference type="Proteomes" id="UP000198584"/>
    </source>
</evidence>
<dbReference type="GO" id="GO:0016020">
    <property type="term" value="C:membrane"/>
    <property type="evidence" value="ECO:0007669"/>
    <property type="project" value="UniProtKB-SubCell"/>
</dbReference>
<evidence type="ECO:0000256" key="7">
    <source>
        <dbReference type="SAM" id="Phobius"/>
    </source>
</evidence>
<evidence type="ECO:0000256" key="5">
    <source>
        <dbReference type="ARBA" id="ARBA00022989"/>
    </source>
</evidence>
<proteinExistence type="inferred from homology"/>
<evidence type="ECO:0000256" key="2">
    <source>
        <dbReference type="ARBA" id="ARBA00004141"/>
    </source>
</evidence>
<dbReference type="GO" id="GO:0006508">
    <property type="term" value="P:proteolysis"/>
    <property type="evidence" value="ECO:0007669"/>
    <property type="project" value="InterPro"/>
</dbReference>
<evidence type="ECO:0000259" key="8">
    <source>
        <dbReference type="Pfam" id="PF02163"/>
    </source>
</evidence>
<evidence type="ECO:0000256" key="3">
    <source>
        <dbReference type="ARBA" id="ARBA00007931"/>
    </source>
</evidence>
<dbReference type="RefSeq" id="WP_093044575.1">
    <property type="nucleotide sequence ID" value="NZ_FNQR01000006.1"/>
</dbReference>
<keyword evidence="5 7" id="KW-1133">Transmembrane helix</keyword>
<dbReference type="InterPro" id="IPR008915">
    <property type="entry name" value="Peptidase_M50"/>
</dbReference>
<sequence>MLEFLAVMIWVAPLGILIHELGHAIPAVLLGRGEAVLHIGTGSVVIRAKWGKFQLRVYRLFFLGGHTESCCNESFNRWQKGVVSLGGPCLNLFVFLLSYSFLRIEWLHIFMLYNLYLAVFNLIPYSWKGKYSDGYRFFQILLNKQSEETP</sequence>
<reference evidence="9 10" key="1">
    <citation type="submission" date="2016-10" db="EMBL/GenBank/DDBJ databases">
        <authorList>
            <person name="de Groot N.N."/>
        </authorList>
    </citation>
    <scope>NUCLEOTIDE SEQUENCE [LARGE SCALE GENOMIC DNA]</scope>
    <source>
        <strain evidence="9 10">CCM7597</strain>
    </source>
</reference>
<protein>
    <recommendedName>
        <fullName evidence="8">Peptidase M50 domain-containing protein</fullName>
    </recommendedName>
</protein>
<keyword evidence="4 7" id="KW-0812">Transmembrane</keyword>
<feature type="transmembrane region" description="Helical" evidence="7">
    <location>
        <begin position="107"/>
        <end position="127"/>
    </location>
</feature>
<evidence type="ECO:0000313" key="9">
    <source>
        <dbReference type="EMBL" id="SEA59613.1"/>
    </source>
</evidence>
<accession>A0A1H4CH28</accession>
<gene>
    <name evidence="9" type="ORF">SAMN05421743_10652</name>
</gene>
<comment type="cofactor">
    <cofactor evidence="1">
        <name>Zn(2+)</name>
        <dbReference type="ChEBI" id="CHEBI:29105"/>
    </cofactor>
</comment>
<evidence type="ECO:0000256" key="4">
    <source>
        <dbReference type="ARBA" id="ARBA00022692"/>
    </source>
</evidence>
<dbReference type="Proteomes" id="UP000198584">
    <property type="component" value="Unassembled WGS sequence"/>
</dbReference>
<feature type="transmembrane region" description="Helical" evidence="7">
    <location>
        <begin position="82"/>
        <end position="101"/>
    </location>
</feature>
<dbReference type="STRING" id="571932.SAMN05421743_10652"/>
<dbReference type="AlphaFoldDB" id="A0A1H4CH28"/>